<proteinExistence type="predicted"/>
<reference evidence="2 3" key="1">
    <citation type="submission" date="2017-06" db="EMBL/GenBank/DDBJ databases">
        <title>Cultured bacterium strain Saccharothrix yanglingensis Hhs.015.</title>
        <authorList>
            <person name="Xia Y."/>
        </authorList>
    </citation>
    <scope>NUCLEOTIDE SEQUENCE [LARGE SCALE GENOMIC DNA]</scope>
    <source>
        <strain evidence="2 3">Hhs.015</strain>
    </source>
</reference>
<name>A0ABU0X2Z9_9PSEU</name>
<evidence type="ECO:0000313" key="2">
    <source>
        <dbReference type="EMBL" id="MDQ2585992.1"/>
    </source>
</evidence>
<evidence type="ECO:0000313" key="3">
    <source>
        <dbReference type="Proteomes" id="UP001225605"/>
    </source>
</evidence>
<comment type="caution">
    <text evidence="2">The sequence shown here is derived from an EMBL/GenBank/DDBJ whole genome shotgun (WGS) entry which is preliminary data.</text>
</comment>
<feature type="region of interest" description="Disordered" evidence="1">
    <location>
        <begin position="39"/>
        <end position="60"/>
    </location>
</feature>
<organism evidence="2 3">
    <name type="scientific">Saccharothrix yanglingensis</name>
    <dbReference type="NCBI Taxonomy" id="659496"/>
    <lineage>
        <taxon>Bacteria</taxon>
        <taxon>Bacillati</taxon>
        <taxon>Actinomycetota</taxon>
        <taxon>Actinomycetes</taxon>
        <taxon>Pseudonocardiales</taxon>
        <taxon>Pseudonocardiaceae</taxon>
        <taxon>Saccharothrix</taxon>
    </lineage>
</organism>
<protein>
    <submittedName>
        <fullName evidence="2">Uncharacterized protein</fullName>
    </submittedName>
</protein>
<gene>
    <name evidence="2" type="ORF">CKY47_18760</name>
</gene>
<evidence type="ECO:0000256" key="1">
    <source>
        <dbReference type="SAM" id="MobiDB-lite"/>
    </source>
</evidence>
<dbReference type="Proteomes" id="UP001225605">
    <property type="component" value="Unassembled WGS sequence"/>
</dbReference>
<dbReference type="EMBL" id="NSDM01000007">
    <property type="protein sequence ID" value="MDQ2585992.1"/>
    <property type="molecule type" value="Genomic_DNA"/>
</dbReference>
<accession>A0ABU0X2Z9</accession>
<sequence>MAPSAGVSSAPSAADATSATAVSEVCGACSAGHGGCHHVGAGRTPNATDDHRCPRVTGAR</sequence>
<keyword evidence="3" id="KW-1185">Reference proteome</keyword>